<dbReference type="Proteomes" id="UP001303473">
    <property type="component" value="Unassembled WGS sequence"/>
</dbReference>
<feature type="region of interest" description="Disordered" evidence="1">
    <location>
        <begin position="1"/>
        <end position="78"/>
    </location>
</feature>
<evidence type="ECO:0000313" key="4">
    <source>
        <dbReference type="Proteomes" id="UP001303473"/>
    </source>
</evidence>
<feature type="compositionally biased region" description="Polar residues" evidence="1">
    <location>
        <begin position="61"/>
        <end position="78"/>
    </location>
</feature>
<comment type="caution">
    <text evidence="3">The sequence shown here is derived from an EMBL/GenBank/DDBJ whole genome shotgun (WGS) entry which is preliminary data.</text>
</comment>
<gene>
    <name evidence="3" type="ORF">QBC46DRAFT_345904</name>
</gene>
<protein>
    <recommendedName>
        <fullName evidence="2">C2H2-type domain-containing protein</fullName>
    </recommendedName>
</protein>
<feature type="compositionally biased region" description="Basic and acidic residues" evidence="1">
    <location>
        <begin position="9"/>
        <end position="18"/>
    </location>
</feature>
<dbReference type="AlphaFoldDB" id="A0AAN6S004"/>
<evidence type="ECO:0000259" key="2">
    <source>
        <dbReference type="PROSITE" id="PS00028"/>
    </source>
</evidence>
<feature type="compositionally biased region" description="Low complexity" evidence="1">
    <location>
        <begin position="19"/>
        <end position="43"/>
    </location>
</feature>
<keyword evidence="4" id="KW-1185">Reference proteome</keyword>
<accession>A0AAN6S004</accession>
<organism evidence="3 4">
    <name type="scientific">Diplogelasinospora grovesii</name>
    <dbReference type="NCBI Taxonomy" id="303347"/>
    <lineage>
        <taxon>Eukaryota</taxon>
        <taxon>Fungi</taxon>
        <taxon>Dikarya</taxon>
        <taxon>Ascomycota</taxon>
        <taxon>Pezizomycotina</taxon>
        <taxon>Sordariomycetes</taxon>
        <taxon>Sordariomycetidae</taxon>
        <taxon>Sordariales</taxon>
        <taxon>Diplogelasinosporaceae</taxon>
        <taxon>Diplogelasinospora</taxon>
    </lineage>
</organism>
<sequence length="203" mass="22864">MSYYPSSDPYRRDPRDPYSRTYAAAPQGYAPAPQGYAPAPSYSRPSAGRKQQGYDDYGYDQLTSQMATTSLGGSDSGPAFTTWSELKRIDRGFYDKICASSKAWDRLKIRPFRPAFPKIKESKSGSSSAYPSASGYNDGYGGGGGGGGRSSGHKCRYCSKVYDTRDQRERHEDKRHMCQFCQKMYPSETERNDHEARRCSRRR</sequence>
<dbReference type="InterPro" id="IPR013087">
    <property type="entry name" value="Znf_C2H2_type"/>
</dbReference>
<dbReference type="PROSITE" id="PS00028">
    <property type="entry name" value="ZINC_FINGER_C2H2_1"/>
    <property type="match status" value="1"/>
</dbReference>
<evidence type="ECO:0000256" key="1">
    <source>
        <dbReference type="SAM" id="MobiDB-lite"/>
    </source>
</evidence>
<feature type="domain" description="C2H2-type" evidence="2">
    <location>
        <begin position="155"/>
        <end position="176"/>
    </location>
</feature>
<dbReference type="EMBL" id="MU853893">
    <property type="protein sequence ID" value="KAK3936152.1"/>
    <property type="molecule type" value="Genomic_DNA"/>
</dbReference>
<name>A0AAN6S004_9PEZI</name>
<proteinExistence type="predicted"/>
<reference evidence="4" key="1">
    <citation type="journal article" date="2023" name="Mol. Phylogenet. Evol.">
        <title>Genome-scale phylogeny and comparative genomics of the fungal order Sordariales.</title>
        <authorList>
            <person name="Hensen N."/>
            <person name="Bonometti L."/>
            <person name="Westerberg I."/>
            <person name="Brannstrom I.O."/>
            <person name="Guillou S."/>
            <person name="Cros-Aarteil S."/>
            <person name="Calhoun S."/>
            <person name="Haridas S."/>
            <person name="Kuo A."/>
            <person name="Mondo S."/>
            <person name="Pangilinan J."/>
            <person name="Riley R."/>
            <person name="LaButti K."/>
            <person name="Andreopoulos B."/>
            <person name="Lipzen A."/>
            <person name="Chen C."/>
            <person name="Yan M."/>
            <person name="Daum C."/>
            <person name="Ng V."/>
            <person name="Clum A."/>
            <person name="Steindorff A."/>
            <person name="Ohm R.A."/>
            <person name="Martin F."/>
            <person name="Silar P."/>
            <person name="Natvig D.O."/>
            <person name="Lalanne C."/>
            <person name="Gautier V."/>
            <person name="Ament-Velasquez S.L."/>
            <person name="Kruys A."/>
            <person name="Hutchinson M.I."/>
            <person name="Powell A.J."/>
            <person name="Barry K."/>
            <person name="Miller A.N."/>
            <person name="Grigoriev I.V."/>
            <person name="Debuchy R."/>
            <person name="Gladieux P."/>
            <person name="Hiltunen Thoren M."/>
            <person name="Johannesson H."/>
        </authorList>
    </citation>
    <scope>NUCLEOTIDE SEQUENCE [LARGE SCALE GENOMIC DNA]</scope>
    <source>
        <strain evidence="4">CBS 340.73</strain>
    </source>
</reference>
<evidence type="ECO:0000313" key="3">
    <source>
        <dbReference type="EMBL" id="KAK3936152.1"/>
    </source>
</evidence>